<keyword evidence="6" id="KW-0808">Transferase</keyword>
<protein>
    <submittedName>
        <fullName evidence="6">UDP-4-amino-4-deoxy-L-arabinose--oxoglutarate aminotransferase</fullName>
        <ecNumber evidence="6">2.6.1.87</ecNumber>
    </submittedName>
</protein>
<dbReference type="GO" id="GO:0000271">
    <property type="term" value="P:polysaccharide biosynthetic process"/>
    <property type="evidence" value="ECO:0007669"/>
    <property type="project" value="TreeGrafter"/>
</dbReference>
<dbReference type="SUPFAM" id="SSF53383">
    <property type="entry name" value="PLP-dependent transferases"/>
    <property type="match status" value="1"/>
</dbReference>
<dbReference type="Pfam" id="PF01041">
    <property type="entry name" value="DegT_DnrJ_EryC1"/>
    <property type="match status" value="1"/>
</dbReference>
<evidence type="ECO:0000256" key="5">
    <source>
        <dbReference type="RuleBase" id="RU004508"/>
    </source>
</evidence>
<proteinExistence type="inferred from homology"/>
<evidence type="ECO:0000256" key="2">
    <source>
        <dbReference type="ARBA" id="ARBA00037999"/>
    </source>
</evidence>
<organism evidence="6 7">
    <name type="scientific">Pseudomonas fluorescens</name>
    <dbReference type="NCBI Taxonomy" id="294"/>
    <lineage>
        <taxon>Bacteria</taxon>
        <taxon>Pseudomonadati</taxon>
        <taxon>Pseudomonadota</taxon>
        <taxon>Gammaproteobacteria</taxon>
        <taxon>Pseudomonadales</taxon>
        <taxon>Pseudomonadaceae</taxon>
        <taxon>Pseudomonas</taxon>
    </lineage>
</organism>
<feature type="active site" description="Proton acceptor" evidence="3">
    <location>
        <position position="225"/>
    </location>
</feature>
<evidence type="ECO:0000256" key="3">
    <source>
        <dbReference type="PIRSR" id="PIRSR000390-1"/>
    </source>
</evidence>
<feature type="modified residue" description="N6-(pyridoxal phosphate)lysine" evidence="4">
    <location>
        <position position="225"/>
    </location>
</feature>
<dbReference type="Proteomes" id="UP000375525">
    <property type="component" value="Unassembled WGS sequence"/>
</dbReference>
<dbReference type="InterPro" id="IPR015424">
    <property type="entry name" value="PyrdxlP-dep_Trfase"/>
</dbReference>
<dbReference type="InterPro" id="IPR015421">
    <property type="entry name" value="PyrdxlP-dep_Trfase_major"/>
</dbReference>
<dbReference type="PANTHER" id="PTHR30244:SF34">
    <property type="entry name" value="DTDP-4-AMINO-4,6-DIDEOXYGALACTOSE TRANSAMINASE"/>
    <property type="match status" value="1"/>
</dbReference>
<evidence type="ECO:0000256" key="1">
    <source>
        <dbReference type="ARBA" id="ARBA00022898"/>
    </source>
</evidence>
<name>A0A5E7K7E7_PSEFL</name>
<evidence type="ECO:0000256" key="4">
    <source>
        <dbReference type="PIRSR" id="PIRSR000390-2"/>
    </source>
</evidence>
<dbReference type="Gene3D" id="3.40.640.10">
    <property type="entry name" value="Type I PLP-dependent aspartate aminotransferase-like (Major domain)"/>
    <property type="match status" value="1"/>
</dbReference>
<evidence type="ECO:0000313" key="6">
    <source>
        <dbReference type="EMBL" id="VVO97931.1"/>
    </source>
</evidence>
<dbReference type="CDD" id="cd00616">
    <property type="entry name" value="AHBA_syn"/>
    <property type="match status" value="1"/>
</dbReference>
<keyword evidence="6" id="KW-0032">Aminotransferase</keyword>
<dbReference type="PIRSF" id="PIRSF000390">
    <property type="entry name" value="PLP_StrS"/>
    <property type="match status" value="1"/>
</dbReference>
<evidence type="ECO:0000313" key="7">
    <source>
        <dbReference type="Proteomes" id="UP000375525"/>
    </source>
</evidence>
<sequence>MQHGQTSIAADIRADGLAPTSIADIMLGICPLSAEQVPEFMSQLPFLPFSKPTIDEATIAAVGDVLRSGWITSGPKVQAFEQQLSAYFGERPVLTFNSGTCTMEIALRVAGIGPGDEVITTPISWVATANVILEVGATPVFADIEPITRNIDLDQLEAAITPQTKAIIPVYLAGLPLDMSRLYAIAKKHGLRIVEDAAQALGSSWNGQRIGSTGDFVSFSFQANKNITSSEGGCLVLNNDEEVRLAQKYRLQGVTRSGFDGLDVDVLGGKFNMTDVAAAIGLGQFAHIEAITAHRRELARHYFACFGEDFEAVYGAQLPAADFENSNWHLFQLVLPERRDGQPARAIFMEQMQALGVGIGYHYPPIHLLSLYRERGFKEGMFPVAERVGRLIVSLPMFMAMSKADVERAVAAVKTVLKP</sequence>
<dbReference type="Gene3D" id="3.90.1150.10">
    <property type="entry name" value="Aspartate Aminotransferase, domain 1"/>
    <property type="match status" value="1"/>
</dbReference>
<dbReference type="GO" id="GO:0099620">
    <property type="term" value="F:UDP-4-amino-4-deoxy-L-arabinose aminotransferase"/>
    <property type="evidence" value="ECO:0007669"/>
    <property type="project" value="UniProtKB-EC"/>
</dbReference>
<dbReference type="InterPro" id="IPR000653">
    <property type="entry name" value="DegT/StrS_aminotransferase"/>
</dbReference>
<dbReference type="EC" id="2.6.1.87" evidence="6"/>
<gene>
    <name evidence="6" type="primary">arnB_1</name>
    <name evidence="6" type="ORF">PS880_02655</name>
</gene>
<dbReference type="InterPro" id="IPR015422">
    <property type="entry name" value="PyrdxlP-dep_Trfase_small"/>
</dbReference>
<comment type="similarity">
    <text evidence="2 5">Belongs to the DegT/DnrJ/EryC1 family.</text>
</comment>
<dbReference type="GO" id="GO:0030170">
    <property type="term" value="F:pyridoxal phosphate binding"/>
    <property type="evidence" value="ECO:0007669"/>
    <property type="project" value="TreeGrafter"/>
</dbReference>
<dbReference type="PANTHER" id="PTHR30244">
    <property type="entry name" value="TRANSAMINASE"/>
    <property type="match status" value="1"/>
</dbReference>
<dbReference type="EMBL" id="CABVIH010000012">
    <property type="protein sequence ID" value="VVO97931.1"/>
    <property type="molecule type" value="Genomic_DNA"/>
</dbReference>
<dbReference type="AlphaFoldDB" id="A0A5E7K7E7"/>
<accession>A0A5E7K7E7</accession>
<reference evidence="6 7" key="1">
    <citation type="submission" date="2019-09" db="EMBL/GenBank/DDBJ databases">
        <authorList>
            <person name="Chandra G."/>
            <person name="Truman W A."/>
        </authorList>
    </citation>
    <scope>NUCLEOTIDE SEQUENCE [LARGE SCALE GENOMIC DNA]</scope>
    <source>
        <strain evidence="6">PS880</strain>
    </source>
</reference>
<keyword evidence="1 4" id="KW-0663">Pyridoxal phosphate</keyword>